<feature type="region of interest" description="Disordered" evidence="13">
    <location>
        <begin position="1305"/>
        <end position="1458"/>
    </location>
</feature>
<comment type="function">
    <text evidence="8">Has transcriptional repressor activity, probably as part of a complex with YY1, SIN3A and HDAC1. Required for B cell lymphopoiesis.</text>
</comment>
<dbReference type="Gene3D" id="1.10.10.60">
    <property type="entry name" value="Homeodomain-like"/>
    <property type="match status" value="1"/>
</dbReference>
<feature type="region of interest" description="Disordered" evidence="13">
    <location>
        <begin position="976"/>
        <end position="1022"/>
    </location>
</feature>
<reference evidence="14" key="4">
    <citation type="submission" date="2025-09" db="UniProtKB">
        <authorList>
            <consortium name="Ensembl"/>
        </authorList>
    </citation>
    <scope>IDENTIFICATION</scope>
</reference>
<organism evidence="14 15">
    <name type="scientific">Esox lucius</name>
    <name type="common">Northern pike</name>
    <dbReference type="NCBI Taxonomy" id="8010"/>
    <lineage>
        <taxon>Eukaryota</taxon>
        <taxon>Metazoa</taxon>
        <taxon>Chordata</taxon>
        <taxon>Craniata</taxon>
        <taxon>Vertebrata</taxon>
        <taxon>Euteleostomi</taxon>
        <taxon>Actinopterygii</taxon>
        <taxon>Neopterygii</taxon>
        <taxon>Teleostei</taxon>
        <taxon>Protacanthopterygii</taxon>
        <taxon>Esociformes</taxon>
        <taxon>Esocidae</taxon>
        <taxon>Esox</taxon>
    </lineage>
</organism>
<feature type="compositionally biased region" description="Polar residues" evidence="13">
    <location>
        <begin position="552"/>
        <end position="561"/>
    </location>
</feature>
<feature type="region of interest" description="Disordered" evidence="13">
    <location>
        <begin position="434"/>
        <end position="459"/>
    </location>
</feature>
<feature type="compositionally biased region" description="Basic and acidic residues" evidence="13">
    <location>
        <begin position="1402"/>
        <end position="1414"/>
    </location>
</feature>
<dbReference type="PANTHER" id="PTHR16088">
    <property type="entry name" value="YY1 ASSOCIATED PROTEIN-RELATED"/>
    <property type="match status" value="1"/>
</dbReference>
<feature type="compositionally biased region" description="Basic and acidic residues" evidence="13">
    <location>
        <begin position="1497"/>
        <end position="1515"/>
    </location>
</feature>
<feature type="compositionally biased region" description="Acidic residues" evidence="13">
    <location>
        <begin position="1347"/>
        <end position="1357"/>
    </location>
</feature>
<feature type="region of interest" description="Disordered" evidence="13">
    <location>
        <begin position="538"/>
        <end position="561"/>
    </location>
</feature>
<evidence type="ECO:0000256" key="9">
    <source>
        <dbReference type="ARBA" id="ARBA00064584"/>
    </source>
</evidence>
<keyword evidence="6" id="KW-0804">Transcription</keyword>
<dbReference type="FunFam" id="1.10.10.60:FF:000191">
    <property type="entry name" value="GON-4-like protein isoform X1"/>
    <property type="match status" value="1"/>
</dbReference>
<feature type="region of interest" description="Disordered" evidence="13">
    <location>
        <begin position="489"/>
        <end position="514"/>
    </location>
</feature>
<feature type="compositionally biased region" description="Basic and acidic residues" evidence="13">
    <location>
        <begin position="1305"/>
        <end position="1346"/>
    </location>
</feature>
<feature type="compositionally biased region" description="Basic residues" evidence="13">
    <location>
        <begin position="1"/>
        <end position="10"/>
    </location>
</feature>
<evidence type="ECO:0000256" key="5">
    <source>
        <dbReference type="ARBA" id="ARBA00023015"/>
    </source>
</evidence>
<feature type="compositionally biased region" description="Basic and acidic residues" evidence="13">
    <location>
        <begin position="1433"/>
        <end position="1445"/>
    </location>
</feature>
<evidence type="ECO:0000256" key="12">
    <source>
        <dbReference type="PROSITE-ProRule" id="PRU00810"/>
    </source>
</evidence>
<dbReference type="GeneTree" id="ENSGT00940000164105"/>
<reference evidence="14" key="3">
    <citation type="submission" date="2025-08" db="UniProtKB">
        <authorList>
            <consortium name="Ensembl"/>
        </authorList>
    </citation>
    <scope>IDENTIFICATION</scope>
</reference>
<keyword evidence="3" id="KW-0597">Phosphoprotein</keyword>
<feature type="compositionally biased region" description="Acidic residues" evidence="13">
    <location>
        <begin position="1446"/>
        <end position="1456"/>
    </location>
</feature>
<feature type="compositionally biased region" description="Acidic residues" evidence="13">
    <location>
        <begin position="1516"/>
        <end position="1536"/>
    </location>
</feature>
<reference evidence="14" key="2">
    <citation type="submission" date="2020-02" db="EMBL/GenBank/DDBJ databases">
        <title>Esox lucius (northern pike) genome, fEsoLuc1, primary haplotype.</title>
        <authorList>
            <person name="Myers G."/>
            <person name="Karagic N."/>
            <person name="Meyer A."/>
            <person name="Pippel M."/>
            <person name="Reichard M."/>
            <person name="Winkler S."/>
            <person name="Tracey A."/>
            <person name="Sims Y."/>
            <person name="Howe K."/>
            <person name="Rhie A."/>
            <person name="Formenti G."/>
            <person name="Durbin R."/>
            <person name="Fedrigo O."/>
            <person name="Jarvis E.D."/>
        </authorList>
    </citation>
    <scope>NUCLEOTIDE SEQUENCE [LARGE SCALE GENOMIC DNA]</scope>
</reference>
<dbReference type="CDD" id="cd12202">
    <property type="entry name" value="CASP8AP2"/>
    <property type="match status" value="1"/>
</dbReference>
<evidence type="ECO:0000256" key="8">
    <source>
        <dbReference type="ARBA" id="ARBA00058628"/>
    </source>
</evidence>
<evidence type="ECO:0000313" key="14">
    <source>
        <dbReference type="Ensembl" id="ENSELUP00000031292.3"/>
    </source>
</evidence>
<feature type="compositionally biased region" description="Acidic residues" evidence="13">
    <location>
        <begin position="156"/>
        <end position="166"/>
    </location>
</feature>
<feature type="compositionally biased region" description="Basic residues" evidence="13">
    <location>
        <begin position="1641"/>
        <end position="1659"/>
    </location>
</feature>
<feature type="region of interest" description="Disordered" evidence="13">
    <location>
        <begin position="1952"/>
        <end position="2002"/>
    </location>
</feature>
<feature type="compositionally biased region" description="Pro residues" evidence="13">
    <location>
        <begin position="2070"/>
        <end position="2081"/>
    </location>
</feature>
<dbReference type="FunFam" id="1.20.1160.11:FF:000006">
    <property type="entry name" value="GON-4-like protein isoform X1"/>
    <property type="match status" value="1"/>
</dbReference>
<dbReference type="Bgee" id="ENSELUG00000001392">
    <property type="expression patterns" value="Expressed in testis and 14 other cell types or tissues"/>
</dbReference>
<name>A0A3P8ZRB2_ESOLU</name>
<evidence type="ECO:0000256" key="1">
    <source>
        <dbReference type="ARBA" id="ARBA00004123"/>
    </source>
</evidence>
<evidence type="ECO:0000256" key="2">
    <source>
        <dbReference type="ARBA" id="ARBA00022491"/>
    </source>
</evidence>
<feature type="compositionally biased region" description="Basic and acidic residues" evidence="13">
    <location>
        <begin position="1958"/>
        <end position="1989"/>
    </location>
</feature>
<feature type="region of interest" description="Disordered" evidence="13">
    <location>
        <begin position="1"/>
        <end position="106"/>
    </location>
</feature>
<dbReference type="GO" id="GO:0005634">
    <property type="term" value="C:nucleus"/>
    <property type="evidence" value="ECO:0007669"/>
    <property type="project" value="UniProtKB-SubCell"/>
</dbReference>
<dbReference type="SUPFAM" id="SSF47762">
    <property type="entry name" value="PAH2 domain"/>
    <property type="match status" value="2"/>
</dbReference>
<evidence type="ECO:0000256" key="6">
    <source>
        <dbReference type="ARBA" id="ARBA00023163"/>
    </source>
</evidence>
<feature type="region of interest" description="Disordered" evidence="13">
    <location>
        <begin position="235"/>
        <end position="339"/>
    </location>
</feature>
<keyword evidence="7 12" id="KW-0539">Nucleus</keyword>
<dbReference type="PROSITE" id="PS51477">
    <property type="entry name" value="PAH"/>
    <property type="match status" value="1"/>
</dbReference>
<keyword evidence="5" id="KW-0805">Transcription regulation</keyword>
<proteinExistence type="predicted"/>
<dbReference type="GO" id="GO:0003712">
    <property type="term" value="F:transcription coregulator activity"/>
    <property type="evidence" value="ECO:0007669"/>
    <property type="project" value="TreeGrafter"/>
</dbReference>
<dbReference type="Proteomes" id="UP000265140">
    <property type="component" value="Chromosome 20"/>
</dbReference>
<dbReference type="Pfam" id="PF21227">
    <property type="entry name" value="Myb_DNA-binding_7"/>
    <property type="match status" value="1"/>
</dbReference>
<dbReference type="InterPro" id="IPR009057">
    <property type="entry name" value="Homeodomain-like_sf"/>
</dbReference>
<reference evidence="15" key="1">
    <citation type="journal article" date="2014" name="PLoS ONE">
        <title>The genome and linkage map of the northern pike (Esox lucius): conserved synteny revealed between the salmonid sister group and the Neoteleostei.</title>
        <authorList>
            <person name="Rondeau E.B."/>
            <person name="Minkley D.R."/>
            <person name="Leong J.S."/>
            <person name="Messmer A.M."/>
            <person name="Jantzen J.R."/>
            <person name="von Schalburg K.R."/>
            <person name="Lemon C."/>
            <person name="Bird N.H."/>
            <person name="Koop B.F."/>
        </authorList>
    </citation>
    <scope>NUCLEOTIDE SEQUENCE</scope>
</reference>
<dbReference type="GO" id="GO:0006355">
    <property type="term" value="P:regulation of DNA-templated transcription"/>
    <property type="evidence" value="ECO:0007669"/>
    <property type="project" value="InterPro"/>
</dbReference>
<evidence type="ECO:0000313" key="15">
    <source>
        <dbReference type="Proteomes" id="UP000265140"/>
    </source>
</evidence>
<protein>
    <recommendedName>
        <fullName evidence="10">GON-4-like protein</fullName>
    </recommendedName>
    <alternativeName>
        <fullName evidence="11">GON-4 homolog</fullName>
    </alternativeName>
</protein>
<comment type="subcellular location">
    <subcellularLocation>
        <location evidence="1 12">Nucleus</location>
    </subcellularLocation>
</comment>
<evidence type="ECO:0000256" key="11">
    <source>
        <dbReference type="ARBA" id="ARBA00078967"/>
    </source>
</evidence>
<dbReference type="InterPro" id="IPR052435">
    <property type="entry name" value="YY1-Transcr_Regul"/>
</dbReference>
<feature type="region of interest" description="Disordered" evidence="13">
    <location>
        <begin position="2028"/>
        <end position="2084"/>
    </location>
</feature>
<sequence>MMNMAQKRKSSSPEPQLVHSKSFKTNGTTKLSSGGRLGSLSDNRRPSISTPNKRKDFRMKIPDEALPRRDNTRFKQKPVASDQLTNVEECRQSPSPPHSPSEAEEDTELGLVITFDGEDCEIPRLTKRKSNSTMKRPSDVGLEVETFQEGKWSEDSSSDSEEDEFGQLDVDLERKSQQHNLTSVNVRTILHEVITNEHVVAMMKAAIQETRDLPLFVSVNLFLLVHNNILITTATPQPPQFVDIPLEEDEDSSDEEYCPDDDEEDETAEEMFLSDVDSTASSPRCSRGPRPRTPGHSECEEDRLDSPRQKPRQSRHLRVEAVPMGPPPPPSSTGSSRPLRAQDCTFMEKLHAVDEELELSSICSEPYQTLTGGAGSSLVACRTRSKRPLRNVPLGKLEAELCAPDITPDMYDDSLALEDRDWSEWLQGLMTSDMENEEEADDDDDPEYNFLEDLDEPDREDYRNDRAVRITSECLMWFFQDDELVVNGQEDDGHEEDEEREEEASPPSAPQFNVPQAIRFEEPLANMLTERRRTVREQLEAQQQRRALQEPTGRSTPMTSASPAVMLLPPLPCPALTLNHTQKLQLQQQIQQHVQLLTQVHLLSRPVEALRHEAHTTKQYLEELQSFAGRQEVTRSAWELGFSSIFRACNLQGALSLIQEQEMSVSSTPPQPPARPQTLRTYPLLPAETAWLFATRSVFLYPELLPFCSLDPALHPARTKNNYTRGEDRLIILGLKHFSQTEFPYRLMCRYLVRTKKQDQLRSRVKELCGSKTSDNIIKVYCQYKIVPAMEETCCRVIEMSVMPNWLRKSLPIIHRVMMEYNKKPQGKVSYTNPLPLPAPPYTFPSGTRYPPSLPRNINLRLHPCMNYKRDRPPIAPKPCPIYAFSRSNPLVPITKSPSDTLSFLAQVPQPVPSQGVILLATAPSTPIHGALPMTQAPVTPAHGAVPLVQLSPSTPTRAPLFGQGVVTACVMQTMPKQTEKTPSRAPPRKLLPKQSDSPKPSPPPHPALPAEKTGPLSSLTNSARRTNAALRLAKRPPRSAPTHRETRAKTRAALNRILARPLLPAPPSLEAALNYSPTPQSSALQLKSSPVFFSHTPSPPLMTSQLKNSHMSLSLDNDNWNTRPAIQAEVKDKVGFDPNLTYSQNLSGCAPDAAEGNAFPVQSGISHATMSPSDIQGLSEAQNDQYVLLQAAAQGSTQMVWVPKHCLVQNRSVLSNASENGFHQSESYLSPSPQHSMTGLTSGVPSCLPPPSTLPDGSVDYQQALSVRLHSDSALTCGEAPGSSLEEQLHRLVEGLREEGLREEGLREEGLREEGLREEGLREEGLREEGLREEGLREEGLREEGGVDEGGVDEGEKEGWGDVEGPLLTLSESSSGSPCSSLESPAEVLERMMVEGEEGMEELRRENRERDEVGLDSWCLSTNTVHRPGTLPEEKGGEKDVRGAEEEEKGEEGEGDCCVYGVVALSGRTVAQEQTGGGAKNEGKQGDQRNGQNGGGEERNGAGERNGEQGGDGKGEEEEEEDFDDLTQDEDEEEVLSSASEESVLSVPELQETMKKLTWLASERRLCDSEEDNSPNSPPSPTSPNSPVSQNSQEENSEEEEGPTKGEELESGEGGVSKVPGDDDMPSGEGNPRASGKGSGRGRGRGRPPPRSLRRSRRQERDSKDTSKLLLLYDDHILDNDPLRESKDMAFAQAYLNRVREALQDIPGKVEEFLLLLYEFEMGGEGRNAVELFSQLRLVLGEWPDLLRDFAAFLLPEQALECGLFEEQQAFERSRRFLRQLEISFGENPSHYQKIVRALQGGPGLSPTSIEELKSQMSSLLKGHTHLQGEFWVFFEELRPPLARPGQFEEACWPEEAGAGVDAGEGVGLGSGAGASDGFEEVTLPDLEEEEIPTMTGRRRRSKIGSHGYKECDWPEKDCSFLCHEANHDAKLRRHKRKGCSRCHGNKVALPSGFATGREERGEKEEEREEQKVVEKEKEVDPEVKDEVDSGANSPHPGKLFYCRFPTEPGQLLVDLRTEEQMLLDDEWKDGEREHSPLPKKSKGDEEGSGVSDVPPASLSGVVQSPVAPMQPRPSPPSDPPVCAKNISLTASGEKVILWTREADRVILTTCQQQGANHSTFQAISVRLGNKTPNEVSRRFRDLMLLFHTAARQVNSEDEAVVTEQQTVTDKEQE</sequence>
<feature type="region of interest" description="Disordered" evidence="13">
    <location>
        <begin position="1566"/>
        <end position="1667"/>
    </location>
</feature>
<feature type="compositionally biased region" description="Basic and acidic residues" evidence="13">
    <location>
        <begin position="2031"/>
        <end position="2047"/>
    </location>
</feature>
<feature type="compositionally biased region" description="Basic and acidic residues" evidence="13">
    <location>
        <begin position="58"/>
        <end position="73"/>
    </location>
</feature>
<keyword evidence="15" id="KW-1185">Reference proteome</keyword>
<feature type="compositionally biased region" description="Low complexity" evidence="13">
    <location>
        <begin position="31"/>
        <end position="41"/>
    </location>
</feature>
<evidence type="ECO:0000256" key="10">
    <source>
        <dbReference type="ARBA" id="ARBA00072086"/>
    </source>
</evidence>
<dbReference type="InterPro" id="IPR003822">
    <property type="entry name" value="PAH"/>
</dbReference>
<dbReference type="Pfam" id="PF02671">
    <property type="entry name" value="PAH"/>
    <property type="match status" value="1"/>
</dbReference>
<feature type="compositionally biased region" description="Acidic residues" evidence="13">
    <location>
        <begin position="245"/>
        <end position="269"/>
    </location>
</feature>
<keyword evidence="4" id="KW-0677">Repeat</keyword>
<evidence type="ECO:0000256" key="4">
    <source>
        <dbReference type="ARBA" id="ARBA00022737"/>
    </source>
</evidence>
<dbReference type="Gene3D" id="1.20.1160.11">
    <property type="entry name" value="Paired amphipathic helix"/>
    <property type="match status" value="1"/>
</dbReference>
<dbReference type="PANTHER" id="PTHR16088:SF3">
    <property type="entry name" value="GON-4-LIKE PROTEIN"/>
    <property type="match status" value="1"/>
</dbReference>
<keyword evidence="2" id="KW-0678">Repressor</keyword>
<feature type="compositionally biased region" description="Low complexity" evidence="13">
    <location>
        <begin position="540"/>
        <end position="550"/>
    </location>
</feature>
<evidence type="ECO:0000256" key="3">
    <source>
        <dbReference type="ARBA" id="ARBA00022553"/>
    </source>
</evidence>
<dbReference type="SUPFAM" id="SSF46689">
    <property type="entry name" value="Homeodomain-like"/>
    <property type="match status" value="1"/>
</dbReference>
<dbReference type="Ensembl" id="ENSELUT00000006140.3">
    <property type="protein sequence ID" value="ENSELUP00000031292.3"/>
    <property type="gene ID" value="ENSELUG00000001392.3"/>
</dbReference>
<feature type="region of interest" description="Disordered" evidence="13">
    <location>
        <begin position="128"/>
        <end position="166"/>
    </location>
</feature>
<dbReference type="STRING" id="8010.ENSELUP00000031292"/>
<dbReference type="InterPro" id="IPR049257">
    <property type="entry name" value="Gon4l/CASP8AP2_myb-like"/>
</dbReference>
<feature type="compositionally biased region" description="Low complexity" evidence="13">
    <location>
        <begin position="1537"/>
        <end position="1551"/>
    </location>
</feature>
<feature type="region of interest" description="Disordered" evidence="13">
    <location>
        <begin position="1472"/>
        <end position="1551"/>
    </location>
</feature>
<accession>A0A3P8ZRB2</accession>
<feature type="compositionally biased region" description="Low complexity" evidence="13">
    <location>
        <begin position="1364"/>
        <end position="1388"/>
    </location>
</feature>
<feature type="compositionally biased region" description="Acidic residues" evidence="13">
    <location>
        <begin position="489"/>
        <end position="504"/>
    </location>
</feature>
<comment type="subunit">
    <text evidence="9">Found in a complex with YY1, SIN3A and HDAC1.</text>
</comment>
<evidence type="ECO:0000256" key="13">
    <source>
        <dbReference type="SAM" id="MobiDB-lite"/>
    </source>
</evidence>
<dbReference type="InterPro" id="IPR036600">
    <property type="entry name" value="PAH_sf"/>
</dbReference>
<feature type="compositionally biased region" description="Low complexity" evidence="13">
    <location>
        <begin position="1586"/>
        <end position="1595"/>
    </location>
</feature>
<evidence type="ECO:0000256" key="7">
    <source>
        <dbReference type="ARBA" id="ARBA00023242"/>
    </source>
</evidence>